<dbReference type="Proteomes" id="UP000253941">
    <property type="component" value="Unassembled WGS sequence"/>
</dbReference>
<dbReference type="AlphaFoldDB" id="A0A369TEJ8"/>
<evidence type="ECO:0000256" key="1">
    <source>
        <dbReference type="ARBA" id="ARBA00004651"/>
    </source>
</evidence>
<evidence type="ECO:0000313" key="7">
    <source>
        <dbReference type="EMBL" id="RDD63769.1"/>
    </source>
</evidence>
<organism evidence="7 8">
    <name type="scientific">Ferruginivarius sediminum</name>
    <dbReference type="NCBI Taxonomy" id="2661937"/>
    <lineage>
        <taxon>Bacteria</taxon>
        <taxon>Pseudomonadati</taxon>
        <taxon>Pseudomonadota</taxon>
        <taxon>Alphaproteobacteria</taxon>
        <taxon>Rhodospirillales</taxon>
        <taxon>Rhodospirillaceae</taxon>
        <taxon>Ferruginivarius</taxon>
    </lineage>
</organism>
<dbReference type="PANTHER" id="PTHR33931">
    <property type="entry name" value="HOLIN-LIKE PROTEIN CIDA-RELATED"/>
    <property type="match status" value="1"/>
</dbReference>
<evidence type="ECO:0000256" key="4">
    <source>
        <dbReference type="ARBA" id="ARBA00022989"/>
    </source>
</evidence>
<feature type="transmembrane region" description="Helical" evidence="6">
    <location>
        <begin position="59"/>
        <end position="81"/>
    </location>
</feature>
<feature type="transmembrane region" description="Helical" evidence="6">
    <location>
        <begin position="30"/>
        <end position="47"/>
    </location>
</feature>
<keyword evidence="5 6" id="KW-0472">Membrane</keyword>
<evidence type="ECO:0000313" key="8">
    <source>
        <dbReference type="Proteomes" id="UP000253941"/>
    </source>
</evidence>
<accession>A0A369TEJ8</accession>
<keyword evidence="2" id="KW-1003">Cell membrane</keyword>
<protein>
    <submittedName>
        <fullName evidence="7">CidA/LrgA family protein</fullName>
    </submittedName>
</protein>
<evidence type="ECO:0000256" key="5">
    <source>
        <dbReference type="ARBA" id="ARBA00023136"/>
    </source>
</evidence>
<dbReference type="RefSeq" id="WP_114580282.1">
    <property type="nucleotide sequence ID" value="NZ_QPMH01000001.1"/>
</dbReference>
<evidence type="ECO:0000256" key="3">
    <source>
        <dbReference type="ARBA" id="ARBA00022692"/>
    </source>
</evidence>
<keyword evidence="8" id="KW-1185">Reference proteome</keyword>
<dbReference type="InterPro" id="IPR005538">
    <property type="entry name" value="LrgA/CidA"/>
</dbReference>
<dbReference type="GO" id="GO:0005886">
    <property type="term" value="C:plasma membrane"/>
    <property type="evidence" value="ECO:0007669"/>
    <property type="project" value="UniProtKB-SubCell"/>
</dbReference>
<proteinExistence type="predicted"/>
<feature type="transmembrane region" description="Helical" evidence="6">
    <location>
        <begin position="87"/>
        <end position="109"/>
    </location>
</feature>
<comment type="subcellular location">
    <subcellularLocation>
        <location evidence="1">Cell membrane</location>
        <topology evidence="1">Multi-pass membrane protein</topology>
    </subcellularLocation>
</comment>
<sequence>MNLGFVTLLLVCQLVGEIVARVLELGLPGPVIGMLILFTGLALRGGVPDELQRTAQGLLQHLSLLFVPAGVGVMSYLGLVAEEWVPITASLVISTVLTIAVTALVMVGLSHLTGDRPLGAARKDG</sequence>
<name>A0A369TEJ8_9PROT</name>
<dbReference type="Pfam" id="PF03788">
    <property type="entry name" value="LrgA"/>
    <property type="match status" value="1"/>
</dbReference>
<reference evidence="7 8" key="1">
    <citation type="submission" date="2018-07" db="EMBL/GenBank/DDBJ databases">
        <title>Venubactetium sediminum gen. nov., sp. nov., isolated from a marine solar saltern.</title>
        <authorList>
            <person name="Wang S."/>
        </authorList>
    </citation>
    <scope>NUCLEOTIDE SEQUENCE [LARGE SCALE GENOMIC DNA]</scope>
    <source>
        <strain evidence="7 8">WD2A32</strain>
    </source>
</reference>
<keyword evidence="4 6" id="KW-1133">Transmembrane helix</keyword>
<gene>
    <name evidence="7" type="ORF">DRB17_00920</name>
</gene>
<evidence type="ECO:0000256" key="2">
    <source>
        <dbReference type="ARBA" id="ARBA00022475"/>
    </source>
</evidence>
<keyword evidence="3 6" id="KW-0812">Transmembrane</keyword>
<comment type="caution">
    <text evidence="7">The sequence shown here is derived from an EMBL/GenBank/DDBJ whole genome shotgun (WGS) entry which is preliminary data.</text>
</comment>
<dbReference type="EMBL" id="QPMH01000001">
    <property type="protein sequence ID" value="RDD63769.1"/>
    <property type="molecule type" value="Genomic_DNA"/>
</dbReference>
<dbReference type="PANTHER" id="PTHR33931:SF2">
    <property type="entry name" value="HOLIN-LIKE PROTEIN CIDA"/>
    <property type="match status" value="1"/>
</dbReference>
<evidence type="ECO:0000256" key="6">
    <source>
        <dbReference type="SAM" id="Phobius"/>
    </source>
</evidence>